<proteinExistence type="predicted"/>
<gene>
    <name evidence="1" type="ORF">DM558_06340</name>
</gene>
<sequence>MENNVIDLKAKRKKETKPVYLKFKALIDPVTKQQVMALIADSQEDREILKARNYREGDRVRAELKKPRHAAFHRLVHRLGTLVSQNIDGFENMEAHQVIKKIQKDGQVFCDAEIFDLGDLGTVTRHVPQSIAFDSMDDAEFYQFWQIVCQYLINTYWHDLTPEKIEEMAGAMSQEAI</sequence>
<evidence type="ECO:0000313" key="1">
    <source>
        <dbReference type="EMBL" id="AZS50417.1"/>
    </source>
</evidence>
<keyword evidence="2" id="KW-1185">Reference proteome</keyword>
<organism evidence="1 2">
    <name type="scientific">Entomomonas moraniae</name>
    <dbReference type="NCBI Taxonomy" id="2213226"/>
    <lineage>
        <taxon>Bacteria</taxon>
        <taxon>Pseudomonadati</taxon>
        <taxon>Pseudomonadota</taxon>
        <taxon>Gammaproteobacteria</taxon>
        <taxon>Pseudomonadales</taxon>
        <taxon>Pseudomonadaceae</taxon>
        <taxon>Entomomonas</taxon>
    </lineage>
</organism>
<dbReference type="Proteomes" id="UP000273143">
    <property type="component" value="Chromosome"/>
</dbReference>
<protein>
    <recommendedName>
        <fullName evidence="3">DUF1367 family protein</fullName>
    </recommendedName>
</protein>
<name>A0A3Q9JIQ8_9GAMM</name>
<accession>A0A3Q9JIQ8</accession>
<evidence type="ECO:0000313" key="2">
    <source>
        <dbReference type="Proteomes" id="UP000273143"/>
    </source>
</evidence>
<dbReference type="AlphaFoldDB" id="A0A3Q9JIQ8"/>
<dbReference type="EMBL" id="CP029822">
    <property type="protein sequence ID" value="AZS50417.1"/>
    <property type="molecule type" value="Genomic_DNA"/>
</dbReference>
<reference evidence="2" key="1">
    <citation type="submission" date="2018-06" db="EMBL/GenBank/DDBJ databases">
        <title>Complete genome of Pseudomonas insecticola strain QZS01.</title>
        <authorList>
            <person name="Wang J."/>
            <person name="Su Q."/>
        </authorList>
    </citation>
    <scope>NUCLEOTIDE SEQUENCE [LARGE SCALE GENOMIC DNA]</scope>
    <source>
        <strain evidence="2">QZS01</strain>
    </source>
</reference>
<dbReference type="RefSeq" id="WP_127162755.1">
    <property type="nucleotide sequence ID" value="NZ_CP029822.1"/>
</dbReference>
<dbReference type="KEGG" id="emo:DM558_06340"/>
<evidence type="ECO:0008006" key="3">
    <source>
        <dbReference type="Google" id="ProtNLM"/>
    </source>
</evidence>